<keyword evidence="8" id="KW-1185">Reference proteome</keyword>
<dbReference type="Pfam" id="PF00251">
    <property type="entry name" value="Glyco_hydro_32N"/>
    <property type="match status" value="1"/>
</dbReference>
<evidence type="ECO:0000256" key="2">
    <source>
        <dbReference type="ARBA" id="ARBA00022801"/>
    </source>
</evidence>
<evidence type="ECO:0000256" key="3">
    <source>
        <dbReference type="ARBA" id="ARBA00023295"/>
    </source>
</evidence>
<dbReference type="AlphaFoldDB" id="A0A419W5K1"/>
<dbReference type="SUPFAM" id="SSF75005">
    <property type="entry name" value="Arabinanase/levansucrase/invertase"/>
    <property type="match status" value="1"/>
</dbReference>
<dbReference type="EMBL" id="RAPN01000001">
    <property type="protein sequence ID" value="RKD90739.1"/>
    <property type="molecule type" value="Genomic_DNA"/>
</dbReference>
<dbReference type="SUPFAM" id="SSF49899">
    <property type="entry name" value="Concanavalin A-like lectins/glucanases"/>
    <property type="match status" value="1"/>
</dbReference>
<sequence length="490" mass="56054">MIRQTTFLLLILGILWGCSTEKRQHDSASLHFRLNDSLLQNPITLLYEDGNYHLFYSYKSENGVEKWGQAQSLDLIQWNNVPMNFESDQLSAQQVKSVVVDWNQSTEFSTDGAAIIAISVSDDQFGELELLHSEDNGASWLKDTEGPILLPDYYEPIQSLKVFWNDDLQRWTMLVLSGYEVRFYSSDNLRDWEYQSRFGDDVYLKHGNWTAVDFFPMEMAGTHELKWVLFISADSGSPNEGSGVQYFVGDFDGYVYQASHNKPKWVDHGSDLYQAIVLSDYAASNKAPVLLGRIYNSIYSKFNIDTDESGVFSITRELTLMEEFHDYYLISKPVIPSKTESKTVDEAALNESVQIAKKIDLPVKIDLTFDVNDRLYLGMAESFGVKLKNENGQELMLGYQAERRYFFIANPTIQQNFPDTWDGFNYAPYVTNEPTMDLTLIIDHNSAELFAMNGLISLSRKFNFKGEWQQVELFAEKGAITLKGGTISRF</sequence>
<dbReference type="SMART" id="SM00640">
    <property type="entry name" value="Glyco_32"/>
    <property type="match status" value="1"/>
</dbReference>
<evidence type="ECO:0000313" key="8">
    <source>
        <dbReference type="Proteomes" id="UP000283387"/>
    </source>
</evidence>
<dbReference type="Proteomes" id="UP000283387">
    <property type="component" value="Unassembled WGS sequence"/>
</dbReference>
<dbReference type="Gene3D" id="2.115.10.20">
    <property type="entry name" value="Glycosyl hydrolase domain, family 43"/>
    <property type="match status" value="1"/>
</dbReference>
<gene>
    <name evidence="7" type="ORF">BC643_1082</name>
</gene>
<dbReference type="GO" id="GO:0004575">
    <property type="term" value="F:sucrose alpha-glucosidase activity"/>
    <property type="evidence" value="ECO:0007669"/>
    <property type="project" value="TreeGrafter"/>
</dbReference>
<feature type="domain" description="Glycosyl hydrolase family 32 C-terminal" evidence="6">
    <location>
        <begin position="364"/>
        <end position="483"/>
    </location>
</feature>
<dbReference type="InterPro" id="IPR013148">
    <property type="entry name" value="Glyco_hydro_32_N"/>
</dbReference>
<dbReference type="InterPro" id="IPR001362">
    <property type="entry name" value="Glyco_hydro_32"/>
</dbReference>
<dbReference type="InterPro" id="IPR013189">
    <property type="entry name" value="Glyco_hydro_32_C"/>
</dbReference>
<dbReference type="GO" id="GO:0005987">
    <property type="term" value="P:sucrose catabolic process"/>
    <property type="evidence" value="ECO:0007669"/>
    <property type="project" value="TreeGrafter"/>
</dbReference>
<evidence type="ECO:0000259" key="5">
    <source>
        <dbReference type="Pfam" id="PF00251"/>
    </source>
</evidence>
<dbReference type="RefSeq" id="WP_120272118.1">
    <property type="nucleotide sequence ID" value="NZ_RAPN01000001.1"/>
</dbReference>
<proteinExistence type="inferred from homology"/>
<evidence type="ECO:0000313" key="7">
    <source>
        <dbReference type="EMBL" id="RKD90739.1"/>
    </source>
</evidence>
<feature type="domain" description="Glycosyl hydrolase family 32 N-terminal" evidence="5">
    <location>
        <begin position="31"/>
        <end position="333"/>
    </location>
</feature>
<comment type="caution">
    <text evidence="7">The sequence shown here is derived from an EMBL/GenBank/DDBJ whole genome shotgun (WGS) entry which is preliminary data.</text>
</comment>
<name>A0A419W5K1_9BACT</name>
<reference evidence="7 8" key="1">
    <citation type="submission" date="2018-09" db="EMBL/GenBank/DDBJ databases">
        <title>Genomic Encyclopedia of Archaeal and Bacterial Type Strains, Phase II (KMG-II): from individual species to whole genera.</title>
        <authorList>
            <person name="Goeker M."/>
        </authorList>
    </citation>
    <scope>NUCLEOTIDE SEQUENCE [LARGE SCALE GENOMIC DNA]</scope>
    <source>
        <strain evidence="7 8">DSM 27148</strain>
    </source>
</reference>
<keyword evidence="2 4" id="KW-0378">Hydrolase</keyword>
<dbReference type="OrthoDB" id="1112761at2"/>
<dbReference type="PANTHER" id="PTHR42800">
    <property type="entry name" value="EXOINULINASE INUD (AFU_ORTHOLOGUE AFUA_5G00480)"/>
    <property type="match status" value="1"/>
</dbReference>
<dbReference type="PANTHER" id="PTHR42800:SF1">
    <property type="entry name" value="EXOINULINASE INUD (AFU_ORTHOLOGUE AFUA_5G00480)"/>
    <property type="match status" value="1"/>
</dbReference>
<keyword evidence="3 4" id="KW-0326">Glycosidase</keyword>
<evidence type="ECO:0000256" key="4">
    <source>
        <dbReference type="RuleBase" id="RU362110"/>
    </source>
</evidence>
<dbReference type="Gene3D" id="2.60.120.560">
    <property type="entry name" value="Exo-inulinase, domain 1"/>
    <property type="match status" value="1"/>
</dbReference>
<evidence type="ECO:0000256" key="1">
    <source>
        <dbReference type="ARBA" id="ARBA00009902"/>
    </source>
</evidence>
<dbReference type="CDD" id="cd18622">
    <property type="entry name" value="GH32_Inu-like"/>
    <property type="match status" value="1"/>
</dbReference>
<comment type="similarity">
    <text evidence="1 4">Belongs to the glycosyl hydrolase 32 family.</text>
</comment>
<dbReference type="InterPro" id="IPR013320">
    <property type="entry name" value="ConA-like_dom_sf"/>
</dbReference>
<dbReference type="GO" id="GO:0005737">
    <property type="term" value="C:cytoplasm"/>
    <property type="evidence" value="ECO:0007669"/>
    <property type="project" value="TreeGrafter"/>
</dbReference>
<dbReference type="InterPro" id="IPR023296">
    <property type="entry name" value="Glyco_hydro_beta-prop_sf"/>
</dbReference>
<accession>A0A419W5K1</accession>
<evidence type="ECO:0000259" key="6">
    <source>
        <dbReference type="Pfam" id="PF08244"/>
    </source>
</evidence>
<dbReference type="Pfam" id="PF08244">
    <property type="entry name" value="Glyco_hydro_32C"/>
    <property type="match status" value="1"/>
</dbReference>
<organism evidence="7 8">
    <name type="scientific">Mangrovibacterium diazotrophicum</name>
    <dbReference type="NCBI Taxonomy" id="1261403"/>
    <lineage>
        <taxon>Bacteria</taxon>
        <taxon>Pseudomonadati</taxon>
        <taxon>Bacteroidota</taxon>
        <taxon>Bacteroidia</taxon>
        <taxon>Marinilabiliales</taxon>
        <taxon>Prolixibacteraceae</taxon>
        <taxon>Mangrovibacterium</taxon>
    </lineage>
</organism>
<protein>
    <submittedName>
        <fullName evidence="7">Fructan beta-fructosidase</fullName>
    </submittedName>
</protein>